<proteinExistence type="predicted"/>
<evidence type="ECO:0000313" key="3">
    <source>
        <dbReference type="Proteomes" id="UP000233769"/>
    </source>
</evidence>
<reference evidence="3" key="1">
    <citation type="submission" date="2017-10" db="EMBL/GenBank/DDBJ databases">
        <authorList>
            <person name="Regsiter A."/>
            <person name="William W."/>
        </authorList>
    </citation>
    <scope>NUCLEOTIDE SEQUENCE [LARGE SCALE GENOMIC DNA]</scope>
</reference>
<dbReference type="Proteomes" id="UP000233769">
    <property type="component" value="Chromosome tk0001"/>
</dbReference>
<accession>A0A2N9ASW3</accession>
<evidence type="ECO:0000313" key="2">
    <source>
        <dbReference type="EMBL" id="SOR30372.1"/>
    </source>
</evidence>
<feature type="region of interest" description="Disordered" evidence="1">
    <location>
        <begin position="40"/>
        <end position="81"/>
    </location>
</feature>
<sequence>MRGPVRRSPPSFECIIRTIPIGWKRPEAKLFNRERPVTARGRNFALRRSRPDLGSRPTRLNHLSASLPRGDDASSRRVPCP</sequence>
<gene>
    <name evidence="2" type="ORF">TK0001_3770</name>
</gene>
<dbReference type="AlphaFoldDB" id="A0A2N9ASW3"/>
<evidence type="ECO:0000256" key="1">
    <source>
        <dbReference type="SAM" id="MobiDB-lite"/>
    </source>
</evidence>
<name>A0A2N9ASW3_METEX</name>
<organism evidence="2 3">
    <name type="scientific">Methylorubrum extorquens</name>
    <name type="common">Methylobacterium dichloromethanicum</name>
    <name type="synonym">Methylobacterium extorquens</name>
    <dbReference type="NCBI Taxonomy" id="408"/>
    <lineage>
        <taxon>Bacteria</taxon>
        <taxon>Pseudomonadati</taxon>
        <taxon>Pseudomonadota</taxon>
        <taxon>Alphaproteobacteria</taxon>
        <taxon>Hyphomicrobiales</taxon>
        <taxon>Methylobacteriaceae</taxon>
        <taxon>Methylorubrum</taxon>
    </lineage>
</organism>
<dbReference type="EMBL" id="LT962688">
    <property type="protein sequence ID" value="SOR30372.1"/>
    <property type="molecule type" value="Genomic_DNA"/>
</dbReference>
<protein>
    <submittedName>
        <fullName evidence="2">Uncharacterized protein</fullName>
    </submittedName>
</protein>